<keyword evidence="1" id="KW-0645">Protease</keyword>
<dbReference type="PANTHER" id="PTHR30471:SF3">
    <property type="entry name" value="UPF0758 PROTEIN YEES-RELATED"/>
    <property type="match status" value="1"/>
</dbReference>
<dbReference type="PROSITE" id="PS50249">
    <property type="entry name" value="MPN"/>
    <property type="match status" value="1"/>
</dbReference>
<evidence type="ECO:0000256" key="2">
    <source>
        <dbReference type="ARBA" id="ARBA00022723"/>
    </source>
</evidence>
<evidence type="ECO:0000313" key="8">
    <source>
        <dbReference type="EMBL" id="AMQ00317.1"/>
    </source>
</evidence>
<dbReference type="SUPFAM" id="SSF102712">
    <property type="entry name" value="JAB1/MPN domain"/>
    <property type="match status" value="1"/>
</dbReference>
<dbReference type="Gene3D" id="3.40.140.10">
    <property type="entry name" value="Cytidine Deaminase, domain 2"/>
    <property type="match status" value="1"/>
</dbReference>
<sequence>MAYPVFLFMVKYEQKIGIKSLAPADRPREKLILNGRRHLSDAELIAILISSGNQTETSVEVSQRILLNYGNDLDLLAKASFQELILFKGIGEAKALSIIAALELGRRRKEKPHEEFPQIHSSNDAFDLLRPVMADLDHEEFWMLILNKANFVICKHMISKGGQASTTVDPKIIFEKAIAMKAAYLILAHNHPSGNCKPSKEDIEVTKKLVEAGLLLDTPVLDHLIITNKKFYSMADEEII</sequence>
<keyword evidence="2" id="KW-0479">Metal-binding</keyword>
<protein>
    <submittedName>
        <fullName evidence="8">DNA repair protein RadC</fullName>
    </submittedName>
</protein>
<gene>
    <name evidence="8" type="ORF">AY601_3451</name>
</gene>
<dbReference type="InterPro" id="IPR001405">
    <property type="entry name" value="UPF0758"/>
</dbReference>
<dbReference type="NCBIfam" id="NF000642">
    <property type="entry name" value="PRK00024.1"/>
    <property type="match status" value="1"/>
</dbReference>
<dbReference type="Pfam" id="PF04002">
    <property type="entry name" value="RadC"/>
    <property type="match status" value="1"/>
</dbReference>
<keyword evidence="9" id="KW-1185">Reference proteome</keyword>
<dbReference type="GO" id="GO:0006508">
    <property type="term" value="P:proteolysis"/>
    <property type="evidence" value="ECO:0007669"/>
    <property type="project" value="UniProtKB-KW"/>
</dbReference>
<dbReference type="InterPro" id="IPR037518">
    <property type="entry name" value="MPN"/>
</dbReference>
<evidence type="ECO:0000259" key="7">
    <source>
        <dbReference type="PROSITE" id="PS50249"/>
    </source>
</evidence>
<dbReference type="SUPFAM" id="SSF47781">
    <property type="entry name" value="RuvA domain 2-like"/>
    <property type="match status" value="1"/>
</dbReference>
<evidence type="ECO:0000256" key="4">
    <source>
        <dbReference type="ARBA" id="ARBA00022833"/>
    </source>
</evidence>
<evidence type="ECO:0000256" key="5">
    <source>
        <dbReference type="ARBA" id="ARBA00023049"/>
    </source>
</evidence>
<dbReference type="PANTHER" id="PTHR30471">
    <property type="entry name" value="DNA REPAIR PROTEIN RADC"/>
    <property type="match status" value="1"/>
</dbReference>
<dbReference type="EMBL" id="CP014504">
    <property type="protein sequence ID" value="AMQ00317.1"/>
    <property type="molecule type" value="Genomic_DNA"/>
</dbReference>
<dbReference type="PROSITE" id="PS01302">
    <property type="entry name" value="UPF0758"/>
    <property type="match status" value="1"/>
</dbReference>
<dbReference type="InterPro" id="IPR010994">
    <property type="entry name" value="RuvA_2-like"/>
</dbReference>
<evidence type="ECO:0000256" key="6">
    <source>
        <dbReference type="RuleBase" id="RU003797"/>
    </source>
</evidence>
<evidence type="ECO:0000256" key="3">
    <source>
        <dbReference type="ARBA" id="ARBA00022801"/>
    </source>
</evidence>
<dbReference type="InterPro" id="IPR046778">
    <property type="entry name" value="UPF0758_N"/>
</dbReference>
<proteinExistence type="inferred from homology"/>
<dbReference type="KEGG" id="pcm:AY601_3451"/>
<evidence type="ECO:0000256" key="1">
    <source>
        <dbReference type="ARBA" id="ARBA00022670"/>
    </source>
</evidence>
<keyword evidence="4" id="KW-0862">Zinc</keyword>
<dbReference type="GO" id="GO:0008237">
    <property type="term" value="F:metallopeptidase activity"/>
    <property type="evidence" value="ECO:0007669"/>
    <property type="project" value="UniProtKB-KW"/>
</dbReference>
<comment type="similarity">
    <text evidence="6">Belongs to the UPF0758 family.</text>
</comment>
<keyword evidence="3" id="KW-0378">Hydrolase</keyword>
<accession>A0A127VG43</accession>
<dbReference type="CDD" id="cd08071">
    <property type="entry name" value="MPN_DUF2466"/>
    <property type="match status" value="1"/>
</dbReference>
<organism evidence="8 9">
    <name type="scientific">Pedobacter cryoconitis</name>
    <dbReference type="NCBI Taxonomy" id="188932"/>
    <lineage>
        <taxon>Bacteria</taxon>
        <taxon>Pseudomonadati</taxon>
        <taxon>Bacteroidota</taxon>
        <taxon>Sphingobacteriia</taxon>
        <taxon>Sphingobacteriales</taxon>
        <taxon>Sphingobacteriaceae</taxon>
        <taxon>Pedobacter</taxon>
    </lineage>
</organism>
<dbReference type="PATRIC" id="fig|188932.3.peg.3589"/>
<dbReference type="AlphaFoldDB" id="A0A127VG43"/>
<dbReference type="InterPro" id="IPR020891">
    <property type="entry name" value="UPF0758_CS"/>
</dbReference>
<dbReference type="GO" id="GO:0046872">
    <property type="term" value="F:metal ion binding"/>
    <property type="evidence" value="ECO:0007669"/>
    <property type="project" value="UniProtKB-KW"/>
</dbReference>
<evidence type="ECO:0000313" key="9">
    <source>
        <dbReference type="Proteomes" id="UP000071561"/>
    </source>
</evidence>
<name>A0A127VG43_9SPHI</name>
<dbReference type="Pfam" id="PF20582">
    <property type="entry name" value="UPF0758_N"/>
    <property type="match status" value="1"/>
</dbReference>
<feature type="domain" description="MPN" evidence="7">
    <location>
        <begin position="118"/>
        <end position="240"/>
    </location>
</feature>
<dbReference type="Proteomes" id="UP000071561">
    <property type="component" value="Chromosome"/>
</dbReference>
<keyword evidence="5" id="KW-0482">Metalloprotease</keyword>
<reference evidence="8 9" key="1">
    <citation type="submission" date="2016-03" db="EMBL/GenBank/DDBJ databases">
        <title>Complete genome sequence of Pedobacter cryoconitis PAMC 27485.</title>
        <authorList>
            <person name="Lee J."/>
            <person name="Kim O.-S."/>
        </authorList>
    </citation>
    <scope>NUCLEOTIDE SEQUENCE [LARGE SCALE GENOMIC DNA]</scope>
    <source>
        <strain evidence="8 9">PAMC 27485</strain>
    </source>
</reference>
<dbReference type="NCBIfam" id="TIGR00608">
    <property type="entry name" value="radc"/>
    <property type="match status" value="1"/>
</dbReference>
<dbReference type="InterPro" id="IPR025657">
    <property type="entry name" value="RadC_JAB"/>
</dbReference>